<dbReference type="SUPFAM" id="SSF158442">
    <property type="entry name" value="DsbB-like"/>
    <property type="match status" value="1"/>
</dbReference>
<dbReference type="RefSeq" id="WP_142633665.1">
    <property type="nucleotide sequence ID" value="NZ_FXTE01000001.1"/>
</dbReference>
<evidence type="ECO:0000256" key="6">
    <source>
        <dbReference type="ARBA" id="ARBA00022982"/>
    </source>
</evidence>
<evidence type="ECO:0000256" key="11">
    <source>
        <dbReference type="ARBA" id="ARBA00023284"/>
    </source>
</evidence>
<evidence type="ECO:0000256" key="16">
    <source>
        <dbReference type="SAM" id="Phobius"/>
    </source>
</evidence>
<evidence type="ECO:0000256" key="10">
    <source>
        <dbReference type="ARBA" id="ARBA00023157"/>
    </source>
</evidence>
<dbReference type="Pfam" id="PF02600">
    <property type="entry name" value="DsbB"/>
    <property type="match status" value="1"/>
</dbReference>
<dbReference type="AlphaFoldDB" id="A0A521B1X7"/>
<evidence type="ECO:0000256" key="3">
    <source>
        <dbReference type="ARBA" id="ARBA00022475"/>
    </source>
</evidence>
<dbReference type="Proteomes" id="UP000319555">
    <property type="component" value="Unassembled WGS sequence"/>
</dbReference>
<dbReference type="EMBL" id="FXTE01000001">
    <property type="protein sequence ID" value="SMO41088.1"/>
    <property type="molecule type" value="Genomic_DNA"/>
</dbReference>
<evidence type="ECO:0000256" key="12">
    <source>
        <dbReference type="ARBA" id="ARBA00037310"/>
    </source>
</evidence>
<evidence type="ECO:0000256" key="15">
    <source>
        <dbReference type="ARBA" id="ARBA00039389"/>
    </source>
</evidence>
<name>A0A521B1X7_9RHOB</name>
<keyword evidence="7 16" id="KW-1133">Transmembrane helix</keyword>
<comment type="function">
    <text evidence="12">Required for disulfide bond formation in some proteins. Part of a redox system composed of DsbI and DsbL that mediates formation of an essential disulfide bond in AssT.</text>
</comment>
<dbReference type="GO" id="GO:0015035">
    <property type="term" value="F:protein-disulfide reductase activity"/>
    <property type="evidence" value="ECO:0007669"/>
    <property type="project" value="InterPro"/>
</dbReference>
<evidence type="ECO:0000256" key="8">
    <source>
        <dbReference type="ARBA" id="ARBA00023002"/>
    </source>
</evidence>
<keyword evidence="2" id="KW-0813">Transport</keyword>
<keyword evidence="6" id="KW-0249">Electron transport</keyword>
<keyword evidence="8" id="KW-0560">Oxidoreductase</keyword>
<comment type="subcellular location">
    <subcellularLocation>
        <location evidence="1">Cell inner membrane</location>
        <topology evidence="1">Multi-pass membrane protein</topology>
    </subcellularLocation>
</comment>
<sequence>MTKRNLLVLVATFGSVALLLGAFAFQYLGGLPPCKMCIWQRYPHAVAILIGAAALALPRLAILPLLGVMAALTTAVIGVYHAGVERGLWEGPSSCTSSSIGGLSAEELLDQIMSAPLVRCDDIPWELFGVSMAGWNAALSFVLVLLWFAAWREGR</sequence>
<feature type="transmembrane region" description="Helical" evidence="16">
    <location>
        <begin position="40"/>
        <end position="57"/>
    </location>
</feature>
<keyword evidence="11" id="KW-0676">Redox-active center</keyword>
<dbReference type="Gene3D" id="1.20.1550.10">
    <property type="entry name" value="DsbB-like"/>
    <property type="match status" value="1"/>
</dbReference>
<proteinExistence type="inferred from homology"/>
<evidence type="ECO:0000256" key="7">
    <source>
        <dbReference type="ARBA" id="ARBA00022989"/>
    </source>
</evidence>
<evidence type="ECO:0000256" key="1">
    <source>
        <dbReference type="ARBA" id="ARBA00004429"/>
    </source>
</evidence>
<evidence type="ECO:0000256" key="4">
    <source>
        <dbReference type="ARBA" id="ARBA00022519"/>
    </source>
</evidence>
<dbReference type="GO" id="GO:0005886">
    <property type="term" value="C:plasma membrane"/>
    <property type="evidence" value="ECO:0007669"/>
    <property type="project" value="UniProtKB-SubCell"/>
</dbReference>
<reference evidence="17 18" key="1">
    <citation type="submission" date="2017-05" db="EMBL/GenBank/DDBJ databases">
        <authorList>
            <person name="Varghese N."/>
            <person name="Submissions S."/>
        </authorList>
    </citation>
    <scope>NUCLEOTIDE SEQUENCE [LARGE SCALE GENOMIC DNA]</scope>
    <source>
        <strain evidence="17 18">DSM 28009</strain>
    </source>
</reference>
<evidence type="ECO:0000313" key="17">
    <source>
        <dbReference type="EMBL" id="SMO41088.1"/>
    </source>
</evidence>
<keyword evidence="18" id="KW-1185">Reference proteome</keyword>
<feature type="transmembrane region" description="Helical" evidence="16">
    <location>
        <begin position="62"/>
        <end position="83"/>
    </location>
</feature>
<organism evidence="17 18">
    <name type="scientific">Ruegeria faecimaris</name>
    <dbReference type="NCBI Taxonomy" id="686389"/>
    <lineage>
        <taxon>Bacteria</taxon>
        <taxon>Pseudomonadati</taxon>
        <taxon>Pseudomonadota</taxon>
        <taxon>Alphaproteobacteria</taxon>
        <taxon>Rhodobacterales</taxon>
        <taxon>Roseobacteraceae</taxon>
        <taxon>Ruegeria</taxon>
    </lineage>
</organism>
<keyword evidence="9 16" id="KW-0472">Membrane</keyword>
<evidence type="ECO:0000256" key="2">
    <source>
        <dbReference type="ARBA" id="ARBA00022448"/>
    </source>
</evidence>
<dbReference type="OrthoDB" id="9808637at2"/>
<evidence type="ECO:0000256" key="5">
    <source>
        <dbReference type="ARBA" id="ARBA00022692"/>
    </source>
</evidence>
<keyword evidence="10" id="KW-1015">Disulfide bond</keyword>
<dbReference type="PANTHER" id="PTHR36570">
    <property type="entry name" value="DISULFIDE BOND FORMATION PROTEIN B"/>
    <property type="match status" value="1"/>
</dbReference>
<keyword evidence="5 16" id="KW-0812">Transmembrane</keyword>
<keyword evidence="4" id="KW-0997">Cell inner membrane</keyword>
<dbReference type="InterPro" id="IPR023380">
    <property type="entry name" value="DsbB-like_sf"/>
</dbReference>
<keyword evidence="3" id="KW-1003">Cell membrane</keyword>
<feature type="transmembrane region" description="Helical" evidence="16">
    <location>
        <begin position="132"/>
        <end position="151"/>
    </location>
</feature>
<evidence type="ECO:0000256" key="13">
    <source>
        <dbReference type="ARBA" id="ARBA00038060"/>
    </source>
</evidence>
<dbReference type="InterPro" id="IPR050183">
    <property type="entry name" value="DsbB"/>
</dbReference>
<dbReference type="GO" id="GO:0006457">
    <property type="term" value="P:protein folding"/>
    <property type="evidence" value="ECO:0007669"/>
    <property type="project" value="InterPro"/>
</dbReference>
<evidence type="ECO:0000256" key="9">
    <source>
        <dbReference type="ARBA" id="ARBA00023136"/>
    </source>
</evidence>
<dbReference type="InterPro" id="IPR024199">
    <property type="entry name" value="Uncharacterised_DsbB"/>
</dbReference>
<dbReference type="InterPro" id="IPR003752">
    <property type="entry name" value="DiS_bond_form_DsbB/BdbC"/>
</dbReference>
<dbReference type="PIRSF" id="PIRSF033913">
    <property type="entry name" value="S-S_format_DsbB"/>
    <property type="match status" value="1"/>
</dbReference>
<gene>
    <name evidence="17" type="ORF">SAMN06265380_101492</name>
</gene>
<comment type="similarity">
    <text evidence="13">Belongs to the DsbB family. DsbI subfamily.</text>
</comment>
<dbReference type="PANTHER" id="PTHR36570:SF1">
    <property type="entry name" value="PROTEIN-DISULFIDE OXIDOREDUCTASE DSBI"/>
    <property type="match status" value="1"/>
</dbReference>
<evidence type="ECO:0000313" key="18">
    <source>
        <dbReference type="Proteomes" id="UP000319555"/>
    </source>
</evidence>
<protein>
    <recommendedName>
        <fullName evidence="15">Putative protein-disulfide oxidoreductase DsbI</fullName>
    </recommendedName>
</protein>
<comment type="subunit">
    <text evidence="14">Interacts with DsbL.</text>
</comment>
<accession>A0A521B1X7</accession>
<evidence type="ECO:0000256" key="14">
    <source>
        <dbReference type="ARBA" id="ARBA00038526"/>
    </source>
</evidence>